<reference evidence="1" key="1">
    <citation type="submission" date="2019-08" db="EMBL/GenBank/DDBJ databases">
        <authorList>
            <person name="Kucharzyk K."/>
            <person name="Murdoch R.W."/>
            <person name="Higgins S."/>
            <person name="Loffler F."/>
        </authorList>
    </citation>
    <scope>NUCLEOTIDE SEQUENCE</scope>
</reference>
<dbReference type="EMBL" id="VSSQ01060412">
    <property type="protein sequence ID" value="MPN13855.1"/>
    <property type="molecule type" value="Genomic_DNA"/>
</dbReference>
<protein>
    <submittedName>
        <fullName evidence="1">Uncharacterized protein</fullName>
    </submittedName>
</protein>
<organism evidence="1">
    <name type="scientific">bioreactor metagenome</name>
    <dbReference type="NCBI Taxonomy" id="1076179"/>
    <lineage>
        <taxon>unclassified sequences</taxon>
        <taxon>metagenomes</taxon>
        <taxon>ecological metagenomes</taxon>
    </lineage>
</organism>
<dbReference type="AlphaFoldDB" id="A0A645FHE6"/>
<name>A0A645FHE6_9ZZZZ</name>
<proteinExistence type="predicted"/>
<gene>
    <name evidence="1" type="ORF">SDC9_161181</name>
</gene>
<comment type="caution">
    <text evidence="1">The sequence shown here is derived from an EMBL/GenBank/DDBJ whole genome shotgun (WGS) entry which is preliminary data.</text>
</comment>
<accession>A0A645FHE6</accession>
<sequence>MVLHGIDVVLVLSHHLTVGQDDGHPGVRVQRFTVYQIIDGIKRRAGFDEGLGQLGIQPGLIGQVFLPALLNEFLKIYRYNNT</sequence>
<evidence type="ECO:0000313" key="1">
    <source>
        <dbReference type="EMBL" id="MPN13855.1"/>
    </source>
</evidence>